<evidence type="ECO:0000256" key="8">
    <source>
        <dbReference type="ARBA" id="ARBA00025431"/>
    </source>
</evidence>
<keyword evidence="10" id="KW-0966">Cell projection</keyword>
<comment type="subcellular location">
    <subcellularLocation>
        <location evidence="9">Cytoplasm</location>
    </subcellularLocation>
</comment>
<evidence type="ECO:0000256" key="5">
    <source>
        <dbReference type="ARBA" id="ARBA00023157"/>
    </source>
</evidence>
<keyword evidence="11" id="KW-1185">Reference proteome</keyword>
<keyword evidence="3 9" id="KW-0805">Transcription regulation</keyword>
<dbReference type="STRING" id="279058.LT85_1153"/>
<dbReference type="NCBIfam" id="NF002783">
    <property type="entry name" value="PRK02909.1-1"/>
    <property type="match status" value="1"/>
</dbReference>
<keyword evidence="10" id="KW-0282">Flagellum</keyword>
<dbReference type="OrthoDB" id="5298036at2"/>
<dbReference type="RefSeq" id="WP_038486454.1">
    <property type="nucleotide sequence ID" value="NZ_CP009962.1"/>
</dbReference>
<evidence type="ECO:0000256" key="7">
    <source>
        <dbReference type="ARBA" id="ARBA00023163"/>
    </source>
</evidence>
<evidence type="ECO:0000256" key="9">
    <source>
        <dbReference type="HAMAP-Rule" id="MF_00725"/>
    </source>
</evidence>
<keyword evidence="7 9" id="KW-0804">Transcription</keyword>
<reference evidence="11" key="1">
    <citation type="journal article" date="2014" name="Soil Biol. Biochem.">
        <title>Structure and function of bacterial communities in ageing soils: Insights from the Mendocino ecological staircase.</title>
        <authorList>
            <person name="Uroz S."/>
            <person name="Tech J.J."/>
            <person name="Sawaya N.A."/>
            <person name="Frey-Klett P."/>
            <person name="Leveau J.H.J."/>
        </authorList>
    </citation>
    <scope>NUCLEOTIDE SEQUENCE [LARGE SCALE GENOMIC DNA]</scope>
    <source>
        <strain evidence="11">Cal35</strain>
    </source>
</reference>
<dbReference type="Proteomes" id="UP000030302">
    <property type="component" value="Chromosome"/>
</dbReference>
<comment type="function">
    <text evidence="8 9">Functions in complex with FlhC as a master transcriptional regulator that regulates transcription of several flagellar and non-flagellar operons by binding to their promoter region. Activates expression of class 2 flagellar genes, including fliA, which is a flagellum-specific sigma factor that turns on the class 3 genes. Also regulates genes whose products function in a variety of physiological pathways.</text>
</comment>
<evidence type="ECO:0000256" key="3">
    <source>
        <dbReference type="ARBA" id="ARBA00023015"/>
    </source>
</evidence>
<sequence>MDSNGFVNEISEVNLSYLLLAQRLLREDKATAMFRMGLSRELAELLGNLSLSQVVKLAASSLLLCRFRFDDHAILSSLTHTEKDHALQQAHASILLAGQPLEGIR</sequence>
<keyword evidence="6 9" id="KW-0010">Activator</keyword>
<feature type="disulfide bond" description="Interchain" evidence="9">
    <location>
        <position position="65"/>
    </location>
</feature>
<dbReference type="SUPFAM" id="SSF63592">
    <property type="entry name" value="Flagellar transcriptional activator FlhD"/>
    <property type="match status" value="1"/>
</dbReference>
<evidence type="ECO:0000313" key="11">
    <source>
        <dbReference type="Proteomes" id="UP000030302"/>
    </source>
</evidence>
<evidence type="ECO:0000256" key="1">
    <source>
        <dbReference type="ARBA" id="ARBA00022490"/>
    </source>
</evidence>
<comment type="domain">
    <text evidence="9">The C-terminal region contains a putative helix-turn-helix (HTH) motif, suggesting that this region may bind DNA.</text>
</comment>
<keyword evidence="2 9" id="KW-1005">Bacterial flagellum biogenesis</keyword>
<dbReference type="GO" id="GO:0003677">
    <property type="term" value="F:DNA binding"/>
    <property type="evidence" value="ECO:0007669"/>
    <property type="project" value="UniProtKB-UniRule"/>
</dbReference>
<dbReference type="HAMAP" id="MF_00725">
    <property type="entry name" value="FlhD"/>
    <property type="match status" value="1"/>
</dbReference>
<evidence type="ECO:0000313" key="10">
    <source>
        <dbReference type="EMBL" id="AIY40311.1"/>
    </source>
</evidence>
<dbReference type="GO" id="GO:0005737">
    <property type="term" value="C:cytoplasm"/>
    <property type="evidence" value="ECO:0007669"/>
    <property type="project" value="UniProtKB-SubCell"/>
</dbReference>
<accession>A0A0A1F750</accession>
<dbReference type="HOGENOM" id="CLU_144160_1_0_4"/>
<name>A0A0A1F750_9BURK</name>
<evidence type="ECO:0000256" key="2">
    <source>
        <dbReference type="ARBA" id="ARBA00022795"/>
    </source>
</evidence>
<keyword evidence="4 9" id="KW-0238">DNA-binding</keyword>
<organism evidence="10 11">
    <name type="scientific">Collimonas arenae</name>
    <dbReference type="NCBI Taxonomy" id="279058"/>
    <lineage>
        <taxon>Bacteria</taxon>
        <taxon>Pseudomonadati</taxon>
        <taxon>Pseudomonadota</taxon>
        <taxon>Betaproteobacteria</taxon>
        <taxon>Burkholderiales</taxon>
        <taxon>Oxalobacteraceae</taxon>
        <taxon>Collimonas</taxon>
    </lineage>
</organism>
<protein>
    <recommendedName>
        <fullName evidence="9">Flagellar transcriptional regulator FlhD</fullName>
    </recommendedName>
</protein>
<comment type="subunit">
    <text evidence="9">Homodimer; disulfide-linked. Forms a heterohexamer composed of two FlhC and four FlhD subunits. Each FlhC binds a FlhD dimer, forming a heterotrimer, and a hexamer assembles by dimerization of two heterotrimers.</text>
</comment>
<proteinExistence type="inferred from homology"/>
<dbReference type="GO" id="GO:0044780">
    <property type="term" value="P:bacterial-type flagellum assembly"/>
    <property type="evidence" value="ECO:0007669"/>
    <property type="project" value="InterPro"/>
</dbReference>
<evidence type="ECO:0000256" key="4">
    <source>
        <dbReference type="ARBA" id="ARBA00023125"/>
    </source>
</evidence>
<dbReference type="Pfam" id="PF05247">
    <property type="entry name" value="FlhD"/>
    <property type="match status" value="1"/>
</dbReference>
<dbReference type="Gene3D" id="1.10.4000.10">
    <property type="entry name" value="Flagellar transcriptional activator FlhD"/>
    <property type="match status" value="1"/>
</dbReference>
<keyword evidence="10" id="KW-0969">Cilium</keyword>
<dbReference type="AlphaFoldDB" id="A0A0A1F750"/>
<dbReference type="EMBL" id="CP009962">
    <property type="protein sequence ID" value="AIY40311.1"/>
    <property type="molecule type" value="Genomic_DNA"/>
</dbReference>
<comment type="similarity">
    <text evidence="9">Belongs to the FlhD family.</text>
</comment>
<dbReference type="GO" id="GO:0045893">
    <property type="term" value="P:positive regulation of DNA-templated transcription"/>
    <property type="evidence" value="ECO:0007669"/>
    <property type="project" value="InterPro"/>
</dbReference>
<gene>
    <name evidence="9 10" type="primary">flhD</name>
    <name evidence="10" type="ORF">LT85_1153</name>
</gene>
<evidence type="ECO:0000256" key="6">
    <source>
        <dbReference type="ARBA" id="ARBA00023159"/>
    </source>
</evidence>
<keyword evidence="1 9" id="KW-0963">Cytoplasm</keyword>
<dbReference type="GO" id="GO:1902208">
    <property type="term" value="P:regulation of bacterial-type flagellum assembly"/>
    <property type="evidence" value="ECO:0007669"/>
    <property type="project" value="UniProtKB-UniRule"/>
</dbReference>
<dbReference type="InterPro" id="IPR036194">
    <property type="entry name" value="FlhD_sf"/>
</dbReference>
<keyword evidence="5 9" id="KW-1015">Disulfide bond</keyword>
<dbReference type="KEGG" id="care:LT85_1153"/>
<dbReference type="InterPro" id="IPR023559">
    <property type="entry name" value="Flagellar_FlhD"/>
</dbReference>